<dbReference type="OrthoDB" id="3251668at2759"/>
<feature type="region of interest" description="Disordered" evidence="1">
    <location>
        <begin position="84"/>
        <end position="123"/>
    </location>
</feature>
<name>A0A6G1HF64_9PEZI</name>
<feature type="compositionally biased region" description="Low complexity" evidence="1">
    <location>
        <begin position="84"/>
        <end position="102"/>
    </location>
</feature>
<evidence type="ECO:0000313" key="3">
    <source>
        <dbReference type="Proteomes" id="UP000800041"/>
    </source>
</evidence>
<dbReference type="EMBL" id="ML977138">
    <property type="protein sequence ID" value="KAF1991795.1"/>
    <property type="molecule type" value="Genomic_DNA"/>
</dbReference>
<accession>A0A6G1HF64</accession>
<feature type="region of interest" description="Disordered" evidence="1">
    <location>
        <begin position="1"/>
        <end position="34"/>
    </location>
</feature>
<organism evidence="2 3">
    <name type="scientific">Aulographum hederae CBS 113979</name>
    <dbReference type="NCBI Taxonomy" id="1176131"/>
    <lineage>
        <taxon>Eukaryota</taxon>
        <taxon>Fungi</taxon>
        <taxon>Dikarya</taxon>
        <taxon>Ascomycota</taxon>
        <taxon>Pezizomycotina</taxon>
        <taxon>Dothideomycetes</taxon>
        <taxon>Pleosporomycetidae</taxon>
        <taxon>Aulographales</taxon>
        <taxon>Aulographaceae</taxon>
    </lineage>
</organism>
<evidence type="ECO:0000313" key="2">
    <source>
        <dbReference type="EMBL" id="KAF1991795.1"/>
    </source>
</evidence>
<protein>
    <submittedName>
        <fullName evidence="2">Uncharacterized protein</fullName>
    </submittedName>
</protein>
<proteinExistence type="predicted"/>
<keyword evidence="3" id="KW-1185">Reference proteome</keyword>
<gene>
    <name evidence="2" type="ORF">K402DRAFT_69984</name>
</gene>
<sequence>MDDLDGGPDAAHNASSSYLPRDQLPRGRQPKDPLLQTARYQCSSLEEFEQSLRAYFDDPPTSAEHSTCELTIWAGASFLVTESSARQSQSQSQPQAHTQTQSMAPSATKPIVQLPPGVTHSVSAEKKPLSIMEALIPTSDPKDTQKKQKAIAKTIVDSIQKVDGYRYAFHNNWRSGEEGAYRFSYYCNDSLLNKDRVANGRNGVAGKRATKPVYDCKGILAVKFSAPKQCVEVTYKHIPIHATYEERAPIPRKESRRRAHWEMSHPEK</sequence>
<feature type="region of interest" description="Disordered" evidence="1">
    <location>
        <begin position="249"/>
        <end position="268"/>
    </location>
</feature>
<evidence type="ECO:0000256" key="1">
    <source>
        <dbReference type="SAM" id="MobiDB-lite"/>
    </source>
</evidence>
<reference evidence="2" key="1">
    <citation type="journal article" date="2020" name="Stud. Mycol.">
        <title>101 Dothideomycetes genomes: a test case for predicting lifestyles and emergence of pathogens.</title>
        <authorList>
            <person name="Haridas S."/>
            <person name="Albert R."/>
            <person name="Binder M."/>
            <person name="Bloem J."/>
            <person name="Labutti K."/>
            <person name="Salamov A."/>
            <person name="Andreopoulos B."/>
            <person name="Baker S."/>
            <person name="Barry K."/>
            <person name="Bills G."/>
            <person name="Bluhm B."/>
            <person name="Cannon C."/>
            <person name="Castanera R."/>
            <person name="Culley D."/>
            <person name="Daum C."/>
            <person name="Ezra D."/>
            <person name="Gonzalez J."/>
            <person name="Henrissat B."/>
            <person name="Kuo A."/>
            <person name="Liang C."/>
            <person name="Lipzen A."/>
            <person name="Lutzoni F."/>
            <person name="Magnuson J."/>
            <person name="Mondo S."/>
            <person name="Nolan M."/>
            <person name="Ohm R."/>
            <person name="Pangilinan J."/>
            <person name="Park H.-J."/>
            <person name="Ramirez L."/>
            <person name="Alfaro M."/>
            <person name="Sun H."/>
            <person name="Tritt A."/>
            <person name="Yoshinaga Y."/>
            <person name="Zwiers L.-H."/>
            <person name="Turgeon B."/>
            <person name="Goodwin S."/>
            <person name="Spatafora J."/>
            <person name="Crous P."/>
            <person name="Grigoriev I."/>
        </authorList>
    </citation>
    <scope>NUCLEOTIDE SEQUENCE</scope>
    <source>
        <strain evidence="2">CBS 113979</strain>
    </source>
</reference>
<dbReference type="AlphaFoldDB" id="A0A6G1HF64"/>
<dbReference type="Proteomes" id="UP000800041">
    <property type="component" value="Unassembled WGS sequence"/>
</dbReference>